<comment type="subcellular location">
    <subcellularLocation>
        <location evidence="2">Cytoplasm</location>
    </subcellularLocation>
    <subcellularLocation>
        <location evidence="1 12">Nucleus</location>
    </subcellularLocation>
</comment>
<evidence type="ECO:0000256" key="4">
    <source>
        <dbReference type="ARBA" id="ARBA00022490"/>
    </source>
</evidence>
<dbReference type="GO" id="GO:0000981">
    <property type="term" value="F:DNA-binding transcription factor activity, RNA polymerase II-specific"/>
    <property type="evidence" value="ECO:0007669"/>
    <property type="project" value="TreeGrafter"/>
</dbReference>
<evidence type="ECO:0000256" key="1">
    <source>
        <dbReference type="ARBA" id="ARBA00004123"/>
    </source>
</evidence>
<dbReference type="SUPFAM" id="SSF46785">
    <property type="entry name" value="Winged helix' DNA-binding domain"/>
    <property type="match status" value="1"/>
</dbReference>
<evidence type="ECO:0000256" key="13">
    <source>
        <dbReference type="SAM" id="MobiDB-lite"/>
    </source>
</evidence>
<evidence type="ECO:0000256" key="3">
    <source>
        <dbReference type="ARBA" id="ARBA00022473"/>
    </source>
</evidence>
<reference evidence="15" key="1">
    <citation type="submission" date="2019-03" db="EMBL/GenBank/DDBJ databases">
        <title>Improved annotation for the trematode Fasciola hepatica.</title>
        <authorList>
            <person name="Choi Y.-J."/>
            <person name="Martin J."/>
            <person name="Mitreva M."/>
        </authorList>
    </citation>
    <scope>NUCLEOTIDE SEQUENCE [LARGE SCALE GENOMIC DNA]</scope>
</reference>
<evidence type="ECO:0000259" key="14">
    <source>
        <dbReference type="PROSITE" id="PS50039"/>
    </source>
</evidence>
<accession>A0A4E0S0Z0</accession>
<dbReference type="EMBL" id="JXXN02000912">
    <property type="protein sequence ID" value="THD25982.1"/>
    <property type="molecule type" value="Genomic_DNA"/>
</dbReference>
<proteinExistence type="predicted"/>
<sequence length="986" mass="104335">MSASYIHRDPLVLSPAALQLISKNGTIGCPSDSFMVSSGRSYLDRPVSSSSPSNGITKPSLSATQVSIQSPKMSPDSTLTHYHPPSTTIPSSITHVSRFASSTSPGSSGSGLGQCASSCASSSSSSVGDGFLRSALATSNVITDNPNTGCLKINTVGLSDSHAVGSSTGNNLSELSSMSSTAKVDVNSAAMMAMMMRPRAMTVASNLARSITSTKNVSSSAAATSVVPINTPAPSSTTPVKKSSRRNPWGSETYSDLISIAIHSYPDQQATLQQIYDFIISNYEYFRERSDPTSSAGWKNSIRHNLSLHDRFTKCPKSSDNTKSSYWRINTEVASKPYVRRRACSMDANNLKRSGGNHCGKAGSRAGGGSHRGGMHQHSSGDKMGSRLGSMMPPLNEVHDGPILTPLMTPSDAIQQSRPDSQHPNGSRHNSARSAFTKTYLGGANKLPSYFSYPTTTAPGLTLGKPEQTDQPGAQNGIPGRWATPKPTQTAFHPSGYPNPSPSSYMYDHGSGNFGFESSDFSSILGSTDQALVRSRASGLIEQLLCSDHPMGAMLSNGKPAPSVRSPQSTASASYLPNSFMVSNSLVSSMSTPNGQNAMSIDTISSFTPNSLMPHSSAVDLRPHTGSLLSERSNDARSGHSQHHQLQQQQHHHHLRPVPMQNCSSGADMMTNSAFSTPWNPYIPQFHLPSSAGHGSAMSGGGLHNMNYSVFNGNGSFHSQPGSQQLSESKVKYDSIETMASGNHPHGSLQQQQQQRLPFLSGPHMAPISSATGNSNGSSATTWSVGVSQHSDTHRIGSVPPCNSGGSLTPLPSAASPGSTQSTTTTGHDSRSLGPPVTPPNPLYYSPMRQSLSSMYGSSDCALDTPPYHQQSQQQTQQSPSMKPDQMDMMDSNSLVATASTVVSSAGTTDYDTSQTSSATRHSTYTTNCSGGVGLRTRSDADADSEMSARYADTYSYDDDCEPLELELSLELADRIVGSTRSDAKP</sequence>
<dbReference type="InterPro" id="IPR036388">
    <property type="entry name" value="WH-like_DNA-bd_sf"/>
</dbReference>
<evidence type="ECO:0000313" key="16">
    <source>
        <dbReference type="Proteomes" id="UP000230066"/>
    </source>
</evidence>
<protein>
    <recommendedName>
        <fullName evidence="11">Forkhead box protein O</fullName>
    </recommendedName>
</protein>
<keyword evidence="5" id="KW-0597">Phosphoprotein</keyword>
<feature type="region of interest" description="Disordered" evidence="13">
    <location>
        <begin position="761"/>
        <end position="888"/>
    </location>
</feature>
<feature type="region of interest" description="Disordered" evidence="13">
    <location>
        <begin position="403"/>
        <end position="431"/>
    </location>
</feature>
<keyword evidence="7" id="KW-0805">Transcription regulation</keyword>
<evidence type="ECO:0000256" key="11">
    <source>
        <dbReference type="ARBA" id="ARBA00039893"/>
    </source>
</evidence>
<evidence type="ECO:0000256" key="8">
    <source>
        <dbReference type="ARBA" id="ARBA00023125"/>
    </source>
</evidence>
<gene>
    <name evidence="15" type="ORF">D915_003164</name>
</gene>
<feature type="region of interest" description="Disordered" evidence="13">
    <location>
        <begin position="628"/>
        <end position="669"/>
    </location>
</feature>
<feature type="compositionally biased region" description="Low complexity" evidence="13">
    <location>
        <begin position="812"/>
        <end position="827"/>
    </location>
</feature>
<evidence type="ECO:0000256" key="5">
    <source>
        <dbReference type="ARBA" id="ARBA00022553"/>
    </source>
</evidence>
<keyword evidence="16" id="KW-1185">Reference proteome</keyword>
<keyword evidence="6" id="KW-0341">Growth regulation</keyword>
<dbReference type="AlphaFoldDB" id="A0A4E0S0Z0"/>
<name>A0A4E0S0Z0_FASHE</name>
<keyword evidence="4" id="KW-0963">Cytoplasm</keyword>
<dbReference type="Gene3D" id="1.10.10.10">
    <property type="entry name" value="Winged helix-like DNA-binding domain superfamily/Winged helix DNA-binding domain"/>
    <property type="match status" value="1"/>
</dbReference>
<keyword evidence="10 12" id="KW-0539">Nucleus</keyword>
<feature type="compositionally biased region" description="Low complexity" evidence="13">
    <location>
        <begin position="870"/>
        <end position="881"/>
    </location>
</feature>
<feature type="compositionally biased region" description="Polar residues" evidence="13">
    <location>
        <begin position="232"/>
        <end position="241"/>
    </location>
</feature>
<dbReference type="Pfam" id="PF00250">
    <property type="entry name" value="Forkhead"/>
    <property type="match status" value="1"/>
</dbReference>
<evidence type="ECO:0000256" key="10">
    <source>
        <dbReference type="ARBA" id="ARBA00023242"/>
    </source>
</evidence>
<feature type="region of interest" description="Disordered" evidence="13">
    <location>
        <begin position="222"/>
        <end position="248"/>
    </location>
</feature>
<dbReference type="InterPro" id="IPR036390">
    <property type="entry name" value="WH_DNA-bd_sf"/>
</dbReference>
<dbReference type="PROSITE" id="PS00658">
    <property type="entry name" value="FORK_HEAD_2"/>
    <property type="match status" value="1"/>
</dbReference>
<evidence type="ECO:0000256" key="2">
    <source>
        <dbReference type="ARBA" id="ARBA00004496"/>
    </source>
</evidence>
<dbReference type="PRINTS" id="PR00053">
    <property type="entry name" value="FORKHEAD"/>
</dbReference>
<feature type="region of interest" description="Disordered" evidence="13">
    <location>
        <begin position="40"/>
        <end position="92"/>
    </location>
</feature>
<evidence type="ECO:0000313" key="15">
    <source>
        <dbReference type="EMBL" id="THD25982.1"/>
    </source>
</evidence>
<dbReference type="PROSITE" id="PS50039">
    <property type="entry name" value="FORK_HEAD_3"/>
    <property type="match status" value="1"/>
</dbReference>
<dbReference type="PANTHER" id="PTHR45767">
    <property type="entry name" value="FORKHEAD BOX PROTEIN O"/>
    <property type="match status" value="1"/>
</dbReference>
<dbReference type="GO" id="GO:0000978">
    <property type="term" value="F:RNA polymerase II cis-regulatory region sequence-specific DNA binding"/>
    <property type="evidence" value="ECO:0007669"/>
    <property type="project" value="TreeGrafter"/>
</dbReference>
<dbReference type="GO" id="GO:0005737">
    <property type="term" value="C:cytoplasm"/>
    <property type="evidence" value="ECO:0007669"/>
    <property type="project" value="UniProtKB-SubCell"/>
</dbReference>
<feature type="DNA-binding region" description="Fork-head" evidence="12">
    <location>
        <begin position="253"/>
        <end position="343"/>
    </location>
</feature>
<keyword evidence="9" id="KW-0804">Transcription</keyword>
<feature type="compositionally biased region" description="Polar residues" evidence="13">
    <location>
        <begin position="47"/>
        <end position="92"/>
    </location>
</feature>
<evidence type="ECO:0000256" key="6">
    <source>
        <dbReference type="ARBA" id="ARBA00022604"/>
    </source>
</evidence>
<evidence type="ECO:0000256" key="12">
    <source>
        <dbReference type="PROSITE-ProRule" id="PRU00089"/>
    </source>
</evidence>
<dbReference type="Proteomes" id="UP000230066">
    <property type="component" value="Unassembled WGS sequence"/>
</dbReference>
<feature type="compositionally biased region" description="Polar residues" evidence="13">
    <location>
        <begin position="412"/>
        <end position="431"/>
    </location>
</feature>
<dbReference type="SMART" id="SM00339">
    <property type="entry name" value="FH"/>
    <property type="match status" value="1"/>
</dbReference>
<dbReference type="CDD" id="cd20032">
    <property type="entry name" value="FH_FOXO"/>
    <property type="match status" value="1"/>
</dbReference>
<keyword evidence="3" id="KW-0217">Developmental protein</keyword>
<keyword evidence="8 12" id="KW-0238">DNA-binding</keyword>
<feature type="domain" description="Fork-head" evidence="14">
    <location>
        <begin position="253"/>
        <end position="343"/>
    </location>
</feature>
<feature type="region of interest" description="Disordered" evidence="13">
    <location>
        <begin position="353"/>
        <end position="385"/>
    </location>
</feature>
<feature type="compositionally biased region" description="Polar residues" evidence="13">
    <location>
        <begin position="848"/>
        <end position="857"/>
    </location>
</feature>
<dbReference type="InterPro" id="IPR030456">
    <property type="entry name" value="TF_fork_head_CS_2"/>
</dbReference>
<dbReference type="InterPro" id="IPR001766">
    <property type="entry name" value="Fork_head_dom"/>
</dbReference>
<evidence type="ECO:0000256" key="9">
    <source>
        <dbReference type="ARBA" id="ARBA00023163"/>
    </source>
</evidence>
<feature type="region of interest" description="Disordered" evidence="13">
    <location>
        <begin position="458"/>
        <end position="504"/>
    </location>
</feature>
<dbReference type="GO" id="GO:0005634">
    <property type="term" value="C:nucleus"/>
    <property type="evidence" value="ECO:0007669"/>
    <property type="project" value="UniProtKB-SubCell"/>
</dbReference>
<dbReference type="PANTHER" id="PTHR45767:SF2">
    <property type="entry name" value="FORKHEAD BOX PROTEIN O"/>
    <property type="match status" value="1"/>
</dbReference>
<feature type="compositionally biased region" description="Low complexity" evidence="13">
    <location>
        <begin position="494"/>
        <end position="504"/>
    </location>
</feature>
<organism evidence="15 16">
    <name type="scientific">Fasciola hepatica</name>
    <name type="common">Liver fluke</name>
    <dbReference type="NCBI Taxonomy" id="6192"/>
    <lineage>
        <taxon>Eukaryota</taxon>
        <taxon>Metazoa</taxon>
        <taxon>Spiralia</taxon>
        <taxon>Lophotrochozoa</taxon>
        <taxon>Platyhelminthes</taxon>
        <taxon>Trematoda</taxon>
        <taxon>Digenea</taxon>
        <taxon>Plagiorchiida</taxon>
        <taxon>Echinostomata</taxon>
        <taxon>Echinostomatoidea</taxon>
        <taxon>Fasciolidae</taxon>
        <taxon>Fasciola</taxon>
    </lineage>
</organism>
<comment type="caution">
    <text evidence="15">The sequence shown here is derived from an EMBL/GenBank/DDBJ whole genome shotgun (WGS) entry which is preliminary data.</text>
</comment>
<feature type="compositionally biased region" description="Low complexity" evidence="13">
    <location>
        <begin position="769"/>
        <end position="782"/>
    </location>
</feature>
<evidence type="ECO:0000256" key="7">
    <source>
        <dbReference type="ARBA" id="ARBA00023015"/>
    </source>
</evidence>